<keyword evidence="1" id="KW-0282">Flagellum</keyword>
<dbReference type="SUPFAM" id="SSF88659">
    <property type="entry name" value="Sigma3 and sigma4 domains of RNA polymerase sigma factors"/>
    <property type="match status" value="1"/>
</dbReference>
<proteinExistence type="predicted"/>
<dbReference type="EMBL" id="AJWZ01005815">
    <property type="protein sequence ID" value="EKC61540.1"/>
    <property type="molecule type" value="Genomic_DNA"/>
</dbReference>
<gene>
    <name evidence="1" type="ORF">OBE_08423</name>
</gene>
<accession>K1T5J4</accession>
<evidence type="ECO:0000313" key="1">
    <source>
        <dbReference type="EMBL" id="EKC61540.1"/>
    </source>
</evidence>
<name>K1T5J4_9ZZZZ</name>
<sequence length="123" mass="14825">MLKVIVKNTRVDYFRKNKNILKELSLEEEVLYSQEKMEENLENKMDMEIQAEKLECIFRDEILSKIAGALTYTEKLVLSLYYIENKSDEEISNILFLTKSGITKKRNRALEKIRREFEKRRHF</sequence>
<dbReference type="InterPro" id="IPR013324">
    <property type="entry name" value="RNA_pol_sigma_r3/r4-like"/>
</dbReference>
<protein>
    <submittedName>
        <fullName evidence="1">RNA polymerase sigma factor for flagellar operon FliA</fullName>
    </submittedName>
</protein>
<organism evidence="1">
    <name type="scientific">human gut metagenome</name>
    <dbReference type="NCBI Taxonomy" id="408170"/>
    <lineage>
        <taxon>unclassified sequences</taxon>
        <taxon>metagenomes</taxon>
        <taxon>organismal metagenomes</taxon>
    </lineage>
</organism>
<keyword evidence="1" id="KW-0969">Cilium</keyword>
<comment type="caution">
    <text evidence="1">The sequence shown here is derived from an EMBL/GenBank/DDBJ whole genome shotgun (WGS) entry which is preliminary data.</text>
</comment>
<keyword evidence="1" id="KW-0966">Cell projection</keyword>
<dbReference type="Gene3D" id="1.20.140.160">
    <property type="match status" value="1"/>
</dbReference>
<reference evidence="1" key="1">
    <citation type="journal article" date="2013" name="Environ. Microbiol.">
        <title>Microbiota from the distal guts of lean and obese adolescents exhibit partial functional redundancy besides clear differences in community structure.</title>
        <authorList>
            <person name="Ferrer M."/>
            <person name="Ruiz A."/>
            <person name="Lanza F."/>
            <person name="Haange S.B."/>
            <person name="Oberbach A."/>
            <person name="Till H."/>
            <person name="Bargiela R."/>
            <person name="Campoy C."/>
            <person name="Segura M.T."/>
            <person name="Richter M."/>
            <person name="von Bergen M."/>
            <person name="Seifert J."/>
            <person name="Suarez A."/>
        </authorList>
    </citation>
    <scope>NUCLEOTIDE SEQUENCE</scope>
</reference>
<dbReference type="AlphaFoldDB" id="K1T5J4"/>